<dbReference type="Proteomes" id="UP000505210">
    <property type="component" value="Chromosome"/>
</dbReference>
<dbReference type="AlphaFoldDB" id="A0A6M8B417"/>
<proteinExistence type="predicted"/>
<sequence length="83" mass="9671">MSYYDQLHPWVVYRLLPNCQTIAVARFRRRNDAEMYLVAVRHLVQNAQWAIAFDPPPMPTAGAKRRSPNFLDASAKGKERQRN</sequence>
<gene>
    <name evidence="2" type="ORF">HPC62_04505</name>
</gene>
<keyword evidence="3" id="KW-1185">Reference proteome</keyword>
<feature type="region of interest" description="Disordered" evidence="1">
    <location>
        <begin position="58"/>
        <end position="83"/>
    </location>
</feature>
<evidence type="ECO:0000313" key="3">
    <source>
        <dbReference type="Proteomes" id="UP000505210"/>
    </source>
</evidence>
<protein>
    <submittedName>
        <fullName evidence="2">Uncharacterized protein</fullName>
    </submittedName>
</protein>
<evidence type="ECO:0000256" key="1">
    <source>
        <dbReference type="SAM" id="MobiDB-lite"/>
    </source>
</evidence>
<reference evidence="2 3" key="1">
    <citation type="submission" date="2020-05" db="EMBL/GenBank/DDBJ databases">
        <title>Complete genome sequence of of a novel Thermoleptolyngbya strain isolated from hot springs of Ganzi, Sichuan China.</title>
        <authorList>
            <person name="Tang J."/>
            <person name="Daroch M."/>
            <person name="Li L."/>
            <person name="Waleron K."/>
            <person name="Waleron M."/>
            <person name="Waleron M."/>
        </authorList>
    </citation>
    <scope>NUCLEOTIDE SEQUENCE [LARGE SCALE GENOMIC DNA]</scope>
    <source>
        <strain evidence="2 3">PKUAC-SCTA183</strain>
    </source>
</reference>
<evidence type="ECO:0000313" key="2">
    <source>
        <dbReference type="EMBL" id="QKD80752.1"/>
    </source>
</evidence>
<dbReference type="RefSeq" id="WP_172353188.1">
    <property type="nucleotide sequence ID" value="NZ_CP053661.1"/>
</dbReference>
<dbReference type="KEGG" id="theu:HPC62_04505"/>
<organism evidence="2 3">
    <name type="scientific">Thermoleptolyngbya sichuanensis A183</name>
    <dbReference type="NCBI Taxonomy" id="2737172"/>
    <lineage>
        <taxon>Bacteria</taxon>
        <taxon>Bacillati</taxon>
        <taxon>Cyanobacteriota</taxon>
        <taxon>Cyanophyceae</taxon>
        <taxon>Oculatellales</taxon>
        <taxon>Oculatellaceae</taxon>
        <taxon>Thermoleptolyngbya</taxon>
        <taxon>Thermoleptolyngbya sichuanensis</taxon>
    </lineage>
</organism>
<name>A0A6M8B417_9CYAN</name>
<accession>A0A6M8B417</accession>
<dbReference type="EMBL" id="CP053661">
    <property type="protein sequence ID" value="QKD80752.1"/>
    <property type="molecule type" value="Genomic_DNA"/>
</dbReference>